<evidence type="ECO:0008006" key="2">
    <source>
        <dbReference type="Google" id="ProtNLM"/>
    </source>
</evidence>
<gene>
    <name evidence="1" type="ORF">OAUR00152_LOCUS26525</name>
</gene>
<evidence type="ECO:0000313" key="1">
    <source>
        <dbReference type="EMBL" id="CAE2260518.1"/>
    </source>
</evidence>
<dbReference type="AlphaFoldDB" id="A0A7S4JDZ4"/>
<protein>
    <recommendedName>
        <fullName evidence="2">SGNH hydrolase-type esterase domain-containing protein</fullName>
    </recommendedName>
</protein>
<organism evidence="1">
    <name type="scientific">Odontella aurita</name>
    <dbReference type="NCBI Taxonomy" id="265563"/>
    <lineage>
        <taxon>Eukaryota</taxon>
        <taxon>Sar</taxon>
        <taxon>Stramenopiles</taxon>
        <taxon>Ochrophyta</taxon>
        <taxon>Bacillariophyta</taxon>
        <taxon>Mediophyceae</taxon>
        <taxon>Biddulphiophycidae</taxon>
        <taxon>Eupodiscales</taxon>
        <taxon>Odontellaceae</taxon>
        <taxon>Odontella</taxon>
    </lineage>
</organism>
<dbReference type="EMBL" id="HBKQ01038384">
    <property type="protein sequence ID" value="CAE2260518.1"/>
    <property type="molecule type" value="Transcribed_RNA"/>
</dbReference>
<name>A0A7S4JDZ4_9STRA</name>
<sequence>MLCLSAIGPRYCQIIIGSKPMSCVAFSGAWGDSCFRFDDRRQAVGAYAEVLSPPVCKCDVTYWMSYFLERRGGALDGIRTAVINTAVEATTLNERWYCLRSQDRFIRDNIKREDCLCVSVGGNDIALFPTPCTIASMAGLLCLPKVFLRRGFSCWTAPVQDCCCGCGSSLLSCAGACPPCLGYLRHLFGKRVELYIKQLTAKTKPKKILVCMIYYPDENRTPSWAAGALGALKYNSDPGHIQLLIRRAFEEATSQIKIPGSEVIPVPLFDVLDGSRSEDYVARVEPSAIGGKKMAEYLLDHIRTPIRASVGAHRYTLNAPFASSISGRTK</sequence>
<accession>A0A7S4JDZ4</accession>
<proteinExistence type="predicted"/>
<reference evidence="1" key="1">
    <citation type="submission" date="2021-01" db="EMBL/GenBank/DDBJ databases">
        <authorList>
            <person name="Corre E."/>
            <person name="Pelletier E."/>
            <person name="Niang G."/>
            <person name="Scheremetjew M."/>
            <person name="Finn R."/>
            <person name="Kale V."/>
            <person name="Holt S."/>
            <person name="Cochrane G."/>
            <person name="Meng A."/>
            <person name="Brown T."/>
            <person name="Cohen L."/>
        </authorList>
    </citation>
    <scope>NUCLEOTIDE SEQUENCE</scope>
    <source>
        <strain evidence="1">Isolate 1302-5</strain>
    </source>
</reference>